<sequence length="107" mass="12275">MADPMVEKLSPQIFFLSNICNLVLFDLIPPISHWNFQITSILKAHKDKLFGFVDGLIPKPNASFSGVLEDWIAKDNTHDYDYCNTFSYYFSIHTSLAVLHLNKFGTF</sequence>
<proteinExistence type="predicted"/>
<dbReference type="Proteomes" id="UP001642487">
    <property type="component" value="Chromosome 9"/>
</dbReference>
<dbReference type="EMBL" id="OZ021743">
    <property type="protein sequence ID" value="CAK9329381.1"/>
    <property type="molecule type" value="Genomic_DNA"/>
</dbReference>
<gene>
    <name evidence="1" type="ORF">CITCOLO1_LOCUS21828</name>
</gene>
<protein>
    <submittedName>
        <fullName evidence="1">Uncharacterized protein</fullName>
    </submittedName>
</protein>
<organism evidence="1 2">
    <name type="scientific">Citrullus colocynthis</name>
    <name type="common">colocynth</name>
    <dbReference type="NCBI Taxonomy" id="252529"/>
    <lineage>
        <taxon>Eukaryota</taxon>
        <taxon>Viridiplantae</taxon>
        <taxon>Streptophyta</taxon>
        <taxon>Embryophyta</taxon>
        <taxon>Tracheophyta</taxon>
        <taxon>Spermatophyta</taxon>
        <taxon>Magnoliopsida</taxon>
        <taxon>eudicotyledons</taxon>
        <taxon>Gunneridae</taxon>
        <taxon>Pentapetalae</taxon>
        <taxon>rosids</taxon>
        <taxon>fabids</taxon>
        <taxon>Cucurbitales</taxon>
        <taxon>Cucurbitaceae</taxon>
        <taxon>Benincaseae</taxon>
        <taxon>Citrullus</taxon>
    </lineage>
</organism>
<name>A0ABP0ZCD9_9ROSI</name>
<reference evidence="1 2" key="1">
    <citation type="submission" date="2024-03" db="EMBL/GenBank/DDBJ databases">
        <authorList>
            <person name="Gkanogiannis A."/>
            <person name="Becerra Lopez-Lavalle L."/>
        </authorList>
    </citation>
    <scope>NUCLEOTIDE SEQUENCE [LARGE SCALE GENOMIC DNA]</scope>
</reference>
<keyword evidence="2" id="KW-1185">Reference proteome</keyword>
<accession>A0ABP0ZCD9</accession>
<evidence type="ECO:0000313" key="2">
    <source>
        <dbReference type="Proteomes" id="UP001642487"/>
    </source>
</evidence>
<evidence type="ECO:0000313" key="1">
    <source>
        <dbReference type="EMBL" id="CAK9329381.1"/>
    </source>
</evidence>